<dbReference type="InterPro" id="IPR004088">
    <property type="entry name" value="KH_dom_type_1"/>
</dbReference>
<accession>B4GUY9</accession>
<protein>
    <submittedName>
        <fullName evidence="5">GL12935</fullName>
    </submittedName>
</protein>
<feature type="region of interest" description="Disordered" evidence="3">
    <location>
        <begin position="59"/>
        <end position="82"/>
    </location>
</feature>
<dbReference type="FunFam" id="3.30.1370.10:FF:000068">
    <property type="entry name" value="IGF-II mRNA-binding protein, isoform D"/>
    <property type="match status" value="1"/>
</dbReference>
<dbReference type="InterPro" id="IPR036612">
    <property type="entry name" value="KH_dom_type_1_sf"/>
</dbReference>
<evidence type="ECO:0000313" key="6">
    <source>
        <dbReference type="Proteomes" id="UP000008744"/>
    </source>
</evidence>
<evidence type="ECO:0000256" key="2">
    <source>
        <dbReference type="PROSITE-ProRule" id="PRU00117"/>
    </source>
</evidence>
<keyword evidence="1" id="KW-0677">Repeat</keyword>
<dbReference type="PANTHER" id="PTHR10288">
    <property type="entry name" value="KH DOMAIN CONTAINING RNA BINDING PROTEIN"/>
    <property type="match status" value="1"/>
</dbReference>
<dbReference type="CDD" id="cd22400">
    <property type="entry name" value="KH-I_IGF2BP_rpt1"/>
    <property type="match status" value="1"/>
</dbReference>
<dbReference type="Pfam" id="PF00013">
    <property type="entry name" value="KH_1"/>
    <property type="match status" value="1"/>
</dbReference>
<keyword evidence="6" id="KW-1185">Reference proteome</keyword>
<sequence>MASELDQFADLELSKEDREQIFDPPLDRQQLEGAGTSRAAGGLNGVEFEGNKLHCEQLDKNQRRSQRNQRNTYPGMPGPGRQADFPLRILVQSEMVGAIIGRQGSTIRTITQQSRARVDVHRKENVGSLEKSITIYGNPENCTNACKRILEVMQQEALSTNKG</sequence>
<evidence type="ECO:0000313" key="5">
    <source>
        <dbReference type="EMBL" id="EDW26526.1"/>
    </source>
</evidence>
<dbReference type="PROSITE" id="PS50084">
    <property type="entry name" value="KH_TYPE_1"/>
    <property type="match status" value="1"/>
</dbReference>
<dbReference type="EMBL" id="CH479192">
    <property type="protein sequence ID" value="EDW26526.1"/>
    <property type="molecule type" value="Genomic_DNA"/>
</dbReference>
<reference evidence="5 6" key="1">
    <citation type="journal article" date="2007" name="Nature">
        <title>Evolution of genes and genomes on the Drosophila phylogeny.</title>
        <authorList>
            <consortium name="Drosophila 12 Genomes Consortium"/>
            <person name="Clark A.G."/>
            <person name="Eisen M.B."/>
            <person name="Smith D.R."/>
            <person name="Bergman C.M."/>
            <person name="Oliver B."/>
            <person name="Markow T.A."/>
            <person name="Kaufman T.C."/>
            <person name="Kellis M."/>
            <person name="Gelbart W."/>
            <person name="Iyer V.N."/>
            <person name="Pollard D.A."/>
            <person name="Sackton T.B."/>
            <person name="Larracuente A.M."/>
            <person name="Singh N.D."/>
            <person name="Abad J.P."/>
            <person name="Abt D.N."/>
            <person name="Adryan B."/>
            <person name="Aguade M."/>
            <person name="Akashi H."/>
            <person name="Anderson W.W."/>
            <person name="Aquadro C.F."/>
            <person name="Ardell D.H."/>
            <person name="Arguello R."/>
            <person name="Artieri C.G."/>
            <person name="Barbash D.A."/>
            <person name="Barker D."/>
            <person name="Barsanti P."/>
            <person name="Batterham P."/>
            <person name="Batzoglou S."/>
            <person name="Begun D."/>
            <person name="Bhutkar A."/>
            <person name="Blanco E."/>
            <person name="Bosak S.A."/>
            <person name="Bradley R.K."/>
            <person name="Brand A.D."/>
            <person name="Brent M.R."/>
            <person name="Brooks A.N."/>
            <person name="Brown R.H."/>
            <person name="Butlin R.K."/>
            <person name="Caggese C."/>
            <person name="Calvi B.R."/>
            <person name="Bernardo de Carvalho A."/>
            <person name="Caspi A."/>
            <person name="Castrezana S."/>
            <person name="Celniker S.E."/>
            <person name="Chang J.L."/>
            <person name="Chapple C."/>
            <person name="Chatterji S."/>
            <person name="Chinwalla A."/>
            <person name="Civetta A."/>
            <person name="Clifton S.W."/>
            <person name="Comeron J.M."/>
            <person name="Costello J.C."/>
            <person name="Coyne J.A."/>
            <person name="Daub J."/>
            <person name="David R.G."/>
            <person name="Delcher A.L."/>
            <person name="Delehaunty K."/>
            <person name="Do C.B."/>
            <person name="Ebling H."/>
            <person name="Edwards K."/>
            <person name="Eickbush T."/>
            <person name="Evans J.D."/>
            <person name="Filipski A."/>
            <person name="Findeiss S."/>
            <person name="Freyhult E."/>
            <person name="Fulton L."/>
            <person name="Fulton R."/>
            <person name="Garcia A.C."/>
            <person name="Gardiner A."/>
            <person name="Garfield D.A."/>
            <person name="Garvin B.E."/>
            <person name="Gibson G."/>
            <person name="Gilbert D."/>
            <person name="Gnerre S."/>
            <person name="Godfrey J."/>
            <person name="Good R."/>
            <person name="Gotea V."/>
            <person name="Gravely B."/>
            <person name="Greenberg A.J."/>
            <person name="Griffiths-Jones S."/>
            <person name="Gross S."/>
            <person name="Guigo R."/>
            <person name="Gustafson E.A."/>
            <person name="Haerty W."/>
            <person name="Hahn M.W."/>
            <person name="Halligan D.L."/>
            <person name="Halpern A.L."/>
            <person name="Halter G.M."/>
            <person name="Han M.V."/>
            <person name="Heger A."/>
            <person name="Hillier L."/>
            <person name="Hinrichs A.S."/>
            <person name="Holmes I."/>
            <person name="Hoskins R.A."/>
            <person name="Hubisz M.J."/>
            <person name="Hultmark D."/>
            <person name="Huntley M.A."/>
            <person name="Jaffe D.B."/>
            <person name="Jagadeeshan S."/>
            <person name="Jeck W.R."/>
            <person name="Johnson J."/>
            <person name="Jones C.D."/>
            <person name="Jordan W.C."/>
            <person name="Karpen G.H."/>
            <person name="Kataoka E."/>
            <person name="Keightley P.D."/>
            <person name="Kheradpour P."/>
            <person name="Kirkness E.F."/>
            <person name="Koerich L.B."/>
            <person name="Kristiansen K."/>
            <person name="Kudrna D."/>
            <person name="Kulathinal R.J."/>
            <person name="Kumar S."/>
            <person name="Kwok R."/>
            <person name="Lander E."/>
            <person name="Langley C.H."/>
            <person name="Lapoint R."/>
            <person name="Lazzaro B.P."/>
            <person name="Lee S.J."/>
            <person name="Levesque L."/>
            <person name="Li R."/>
            <person name="Lin C.F."/>
            <person name="Lin M.F."/>
            <person name="Lindblad-Toh K."/>
            <person name="Llopart A."/>
            <person name="Long M."/>
            <person name="Low L."/>
            <person name="Lozovsky E."/>
            <person name="Lu J."/>
            <person name="Luo M."/>
            <person name="Machado C.A."/>
            <person name="Makalowski W."/>
            <person name="Marzo M."/>
            <person name="Matsuda M."/>
            <person name="Matzkin L."/>
            <person name="McAllister B."/>
            <person name="McBride C.S."/>
            <person name="McKernan B."/>
            <person name="McKernan K."/>
            <person name="Mendez-Lago M."/>
            <person name="Minx P."/>
            <person name="Mollenhauer M.U."/>
            <person name="Montooth K."/>
            <person name="Mount S.M."/>
            <person name="Mu X."/>
            <person name="Myers E."/>
            <person name="Negre B."/>
            <person name="Newfeld S."/>
            <person name="Nielsen R."/>
            <person name="Noor M.A."/>
            <person name="O'Grady P."/>
            <person name="Pachter L."/>
            <person name="Papaceit M."/>
            <person name="Parisi M.J."/>
            <person name="Parisi M."/>
            <person name="Parts L."/>
            <person name="Pedersen J.S."/>
            <person name="Pesole G."/>
            <person name="Phillippy A.M."/>
            <person name="Ponting C.P."/>
            <person name="Pop M."/>
            <person name="Porcelli D."/>
            <person name="Powell J.R."/>
            <person name="Prohaska S."/>
            <person name="Pruitt K."/>
            <person name="Puig M."/>
            <person name="Quesneville H."/>
            <person name="Ram K.R."/>
            <person name="Rand D."/>
            <person name="Rasmussen M.D."/>
            <person name="Reed L.K."/>
            <person name="Reenan R."/>
            <person name="Reily A."/>
            <person name="Remington K.A."/>
            <person name="Rieger T.T."/>
            <person name="Ritchie M.G."/>
            <person name="Robin C."/>
            <person name="Rogers Y.H."/>
            <person name="Rohde C."/>
            <person name="Rozas J."/>
            <person name="Rubenfield M.J."/>
            <person name="Ruiz A."/>
            <person name="Russo S."/>
            <person name="Salzberg S.L."/>
            <person name="Sanchez-Gracia A."/>
            <person name="Saranga D.J."/>
            <person name="Sato H."/>
            <person name="Schaeffer S.W."/>
            <person name="Schatz M.C."/>
            <person name="Schlenke T."/>
            <person name="Schwartz R."/>
            <person name="Segarra C."/>
            <person name="Singh R.S."/>
            <person name="Sirot L."/>
            <person name="Sirota M."/>
            <person name="Sisneros N.B."/>
            <person name="Smith C.D."/>
            <person name="Smith T.F."/>
            <person name="Spieth J."/>
            <person name="Stage D.E."/>
            <person name="Stark A."/>
            <person name="Stephan W."/>
            <person name="Strausberg R.L."/>
            <person name="Strempel S."/>
            <person name="Sturgill D."/>
            <person name="Sutton G."/>
            <person name="Sutton G.G."/>
            <person name="Tao W."/>
            <person name="Teichmann S."/>
            <person name="Tobari Y.N."/>
            <person name="Tomimura Y."/>
            <person name="Tsolas J.M."/>
            <person name="Valente V.L."/>
            <person name="Venter E."/>
            <person name="Venter J.C."/>
            <person name="Vicario S."/>
            <person name="Vieira F.G."/>
            <person name="Vilella A.J."/>
            <person name="Villasante A."/>
            <person name="Walenz B."/>
            <person name="Wang J."/>
            <person name="Wasserman M."/>
            <person name="Watts T."/>
            <person name="Wilson D."/>
            <person name="Wilson R.K."/>
            <person name="Wing R.A."/>
            <person name="Wolfner M.F."/>
            <person name="Wong A."/>
            <person name="Wong G.K."/>
            <person name="Wu C.I."/>
            <person name="Wu G."/>
            <person name="Yamamoto D."/>
            <person name="Yang H.P."/>
            <person name="Yang S.P."/>
            <person name="Yorke J.A."/>
            <person name="Yoshida K."/>
            <person name="Zdobnov E."/>
            <person name="Zhang P."/>
            <person name="Zhang Y."/>
            <person name="Zimin A.V."/>
            <person name="Baldwin J."/>
            <person name="Abdouelleil A."/>
            <person name="Abdulkadir J."/>
            <person name="Abebe A."/>
            <person name="Abera B."/>
            <person name="Abreu J."/>
            <person name="Acer S.C."/>
            <person name="Aftuck L."/>
            <person name="Alexander A."/>
            <person name="An P."/>
            <person name="Anderson E."/>
            <person name="Anderson S."/>
            <person name="Arachi H."/>
            <person name="Azer M."/>
            <person name="Bachantsang P."/>
            <person name="Barry A."/>
            <person name="Bayul T."/>
            <person name="Berlin A."/>
            <person name="Bessette D."/>
            <person name="Bloom T."/>
            <person name="Blye J."/>
            <person name="Boguslavskiy L."/>
            <person name="Bonnet C."/>
            <person name="Boukhgalter B."/>
            <person name="Bourzgui I."/>
            <person name="Brown A."/>
            <person name="Cahill P."/>
            <person name="Channer S."/>
            <person name="Cheshatsang Y."/>
            <person name="Chuda L."/>
            <person name="Citroen M."/>
            <person name="Collymore A."/>
            <person name="Cooke P."/>
            <person name="Costello M."/>
            <person name="D'Aco K."/>
            <person name="Daza R."/>
            <person name="De Haan G."/>
            <person name="DeGray S."/>
            <person name="DeMaso C."/>
            <person name="Dhargay N."/>
            <person name="Dooley K."/>
            <person name="Dooley E."/>
            <person name="Doricent M."/>
            <person name="Dorje P."/>
            <person name="Dorjee K."/>
            <person name="Dupes A."/>
            <person name="Elong R."/>
            <person name="Falk J."/>
            <person name="Farina A."/>
            <person name="Faro S."/>
            <person name="Ferguson D."/>
            <person name="Fisher S."/>
            <person name="Foley C.D."/>
            <person name="Franke A."/>
            <person name="Friedrich D."/>
            <person name="Gadbois L."/>
            <person name="Gearin G."/>
            <person name="Gearin C.R."/>
            <person name="Giannoukos G."/>
            <person name="Goode T."/>
            <person name="Graham J."/>
            <person name="Grandbois E."/>
            <person name="Grewal S."/>
            <person name="Gyaltsen K."/>
            <person name="Hafez N."/>
            <person name="Hagos B."/>
            <person name="Hall J."/>
            <person name="Henson C."/>
            <person name="Hollinger A."/>
            <person name="Honan T."/>
            <person name="Huard M.D."/>
            <person name="Hughes L."/>
            <person name="Hurhula B."/>
            <person name="Husby M.E."/>
            <person name="Kamat A."/>
            <person name="Kanga B."/>
            <person name="Kashin S."/>
            <person name="Khazanovich D."/>
            <person name="Kisner P."/>
            <person name="Lance K."/>
            <person name="Lara M."/>
            <person name="Lee W."/>
            <person name="Lennon N."/>
            <person name="Letendre F."/>
            <person name="LeVine R."/>
            <person name="Lipovsky A."/>
            <person name="Liu X."/>
            <person name="Liu J."/>
            <person name="Liu S."/>
            <person name="Lokyitsang T."/>
            <person name="Lokyitsang Y."/>
            <person name="Lubonja R."/>
            <person name="Lui A."/>
            <person name="MacDonald P."/>
            <person name="Magnisalis V."/>
            <person name="Maru K."/>
            <person name="Matthews C."/>
            <person name="McCusker W."/>
            <person name="McDonough S."/>
            <person name="Mehta T."/>
            <person name="Meldrim J."/>
            <person name="Meneus L."/>
            <person name="Mihai O."/>
            <person name="Mihalev A."/>
            <person name="Mihova T."/>
            <person name="Mittelman R."/>
            <person name="Mlenga V."/>
            <person name="Montmayeur A."/>
            <person name="Mulrain L."/>
            <person name="Navidi A."/>
            <person name="Naylor J."/>
            <person name="Negash T."/>
            <person name="Nguyen T."/>
            <person name="Nguyen N."/>
            <person name="Nicol R."/>
            <person name="Norbu C."/>
            <person name="Norbu N."/>
            <person name="Novod N."/>
            <person name="O'Neill B."/>
            <person name="Osman S."/>
            <person name="Markiewicz E."/>
            <person name="Oyono O.L."/>
            <person name="Patti C."/>
            <person name="Phunkhang P."/>
            <person name="Pierre F."/>
            <person name="Priest M."/>
            <person name="Raghuraman S."/>
            <person name="Rege F."/>
            <person name="Reyes R."/>
            <person name="Rise C."/>
            <person name="Rogov P."/>
            <person name="Ross K."/>
            <person name="Ryan E."/>
            <person name="Settipalli S."/>
            <person name="Shea T."/>
            <person name="Sherpa N."/>
            <person name="Shi L."/>
            <person name="Shih D."/>
            <person name="Sparrow T."/>
            <person name="Spaulding J."/>
            <person name="Stalker J."/>
            <person name="Stange-Thomann N."/>
            <person name="Stavropoulos S."/>
            <person name="Stone C."/>
            <person name="Strader C."/>
            <person name="Tesfaye S."/>
            <person name="Thomson T."/>
            <person name="Thoulutsang Y."/>
            <person name="Thoulutsang D."/>
            <person name="Topham K."/>
            <person name="Topping I."/>
            <person name="Tsamla T."/>
            <person name="Vassiliev H."/>
            <person name="Vo A."/>
            <person name="Wangchuk T."/>
            <person name="Wangdi T."/>
            <person name="Weiand M."/>
            <person name="Wilkinson J."/>
            <person name="Wilson A."/>
            <person name="Yadav S."/>
            <person name="Young G."/>
            <person name="Yu Q."/>
            <person name="Zembek L."/>
            <person name="Zhong D."/>
            <person name="Zimmer A."/>
            <person name="Zwirko Z."/>
            <person name="Jaffe D.B."/>
            <person name="Alvarez P."/>
            <person name="Brockman W."/>
            <person name="Butler J."/>
            <person name="Chin C."/>
            <person name="Gnerre S."/>
            <person name="Grabherr M."/>
            <person name="Kleber M."/>
            <person name="Mauceli E."/>
            <person name="MacCallum I."/>
        </authorList>
    </citation>
    <scope>NUCLEOTIDE SEQUENCE [LARGE SCALE GENOMIC DNA]</scope>
    <source>
        <strain evidence="6">MSH-3 / Tucson 14011-0111.49</strain>
    </source>
</reference>
<keyword evidence="2" id="KW-0694">RNA-binding</keyword>
<feature type="compositionally biased region" description="Basic and acidic residues" evidence="3">
    <location>
        <begin position="12"/>
        <end position="30"/>
    </location>
</feature>
<gene>
    <name evidence="5" type="primary">Dper\GL12935</name>
    <name evidence="5" type="ORF">Dper_GL12935</name>
</gene>
<name>B4GUY9_DROPE</name>
<dbReference type="SMART" id="SM00322">
    <property type="entry name" value="KH"/>
    <property type="match status" value="1"/>
</dbReference>
<evidence type="ECO:0000259" key="4">
    <source>
        <dbReference type="SMART" id="SM00322"/>
    </source>
</evidence>
<dbReference type="SUPFAM" id="SSF54791">
    <property type="entry name" value="Eukaryotic type KH-domain (KH-domain type I)"/>
    <property type="match status" value="1"/>
</dbReference>
<proteinExistence type="predicted"/>
<dbReference type="GO" id="GO:0010468">
    <property type="term" value="P:regulation of gene expression"/>
    <property type="evidence" value="ECO:0007669"/>
    <property type="project" value="UniProtKB-ARBA"/>
</dbReference>
<feature type="region of interest" description="Disordered" evidence="3">
    <location>
        <begin position="1"/>
        <end position="45"/>
    </location>
</feature>
<evidence type="ECO:0000256" key="3">
    <source>
        <dbReference type="SAM" id="MobiDB-lite"/>
    </source>
</evidence>
<dbReference type="OrthoDB" id="752362at2759"/>
<dbReference type="AlphaFoldDB" id="B4GUY9"/>
<dbReference type="InterPro" id="IPR004087">
    <property type="entry name" value="KH_dom"/>
</dbReference>
<dbReference type="GO" id="GO:0003723">
    <property type="term" value="F:RNA binding"/>
    <property type="evidence" value="ECO:0007669"/>
    <property type="project" value="UniProtKB-UniRule"/>
</dbReference>
<dbReference type="Gene3D" id="3.30.1370.10">
    <property type="entry name" value="K Homology domain, type 1"/>
    <property type="match status" value="1"/>
</dbReference>
<dbReference type="HOGENOM" id="CLU_1628774_0_0_1"/>
<dbReference type="SMR" id="B4GUY9"/>
<dbReference type="STRING" id="7234.B4GUY9"/>
<dbReference type="Proteomes" id="UP000008744">
    <property type="component" value="Unassembled WGS sequence"/>
</dbReference>
<evidence type="ECO:0000256" key="1">
    <source>
        <dbReference type="ARBA" id="ARBA00022737"/>
    </source>
</evidence>
<dbReference type="eggNOG" id="KOG2193">
    <property type="taxonomic scope" value="Eukaryota"/>
</dbReference>
<organism evidence="6">
    <name type="scientific">Drosophila persimilis</name>
    <name type="common">Fruit fly</name>
    <dbReference type="NCBI Taxonomy" id="7234"/>
    <lineage>
        <taxon>Eukaryota</taxon>
        <taxon>Metazoa</taxon>
        <taxon>Ecdysozoa</taxon>
        <taxon>Arthropoda</taxon>
        <taxon>Hexapoda</taxon>
        <taxon>Insecta</taxon>
        <taxon>Pterygota</taxon>
        <taxon>Neoptera</taxon>
        <taxon>Endopterygota</taxon>
        <taxon>Diptera</taxon>
        <taxon>Brachycera</taxon>
        <taxon>Muscomorpha</taxon>
        <taxon>Ephydroidea</taxon>
        <taxon>Drosophilidae</taxon>
        <taxon>Drosophila</taxon>
        <taxon>Sophophora</taxon>
    </lineage>
</organism>
<feature type="domain" description="K Homology" evidence="4">
    <location>
        <begin position="83"/>
        <end position="154"/>
    </location>
</feature>